<dbReference type="InterPro" id="IPR027474">
    <property type="entry name" value="L-asparaginase_N"/>
</dbReference>
<dbReference type="EMBL" id="BQKK01000002">
    <property type="protein sequence ID" value="GJN42617.1"/>
    <property type="molecule type" value="Genomic_DNA"/>
</dbReference>
<proteinExistence type="inferred from homology"/>
<dbReference type="GO" id="GO:0006528">
    <property type="term" value="P:asparagine metabolic process"/>
    <property type="evidence" value="ECO:0007669"/>
    <property type="project" value="InterPro"/>
</dbReference>
<reference evidence="11" key="1">
    <citation type="submission" date="2021-12" db="EMBL/GenBank/DDBJ databases">
        <title>Draft genome sequence of Corynebacterium ammoniagenes strain T-723.</title>
        <authorList>
            <person name="Matsuzawa M."/>
            <person name="Hiratani M."/>
            <person name="Abe I."/>
            <person name="Tsuji Y."/>
            <person name="Nakamura J."/>
        </authorList>
    </citation>
    <scope>NUCLEOTIDE SEQUENCE</scope>
    <source>
        <strain evidence="11">T-723</strain>
    </source>
</reference>
<dbReference type="Gene3D" id="3.40.50.40">
    <property type="match status" value="1"/>
</dbReference>
<evidence type="ECO:0000313" key="11">
    <source>
        <dbReference type="EMBL" id="GJN42617.1"/>
    </source>
</evidence>
<evidence type="ECO:0000313" key="12">
    <source>
        <dbReference type="Proteomes" id="UP001054925"/>
    </source>
</evidence>
<comment type="caution">
    <text evidence="11">The sequence shown here is derived from an EMBL/GenBank/DDBJ whole genome shotgun (WGS) entry which is preliminary data.</text>
</comment>
<dbReference type="InterPro" id="IPR040919">
    <property type="entry name" value="Asparaginase_C"/>
</dbReference>
<dbReference type="PRINTS" id="PR00139">
    <property type="entry name" value="ASNGLNASE"/>
</dbReference>
<dbReference type="InterPro" id="IPR004550">
    <property type="entry name" value="AsnASE_II"/>
</dbReference>
<dbReference type="CDD" id="cd08964">
    <property type="entry name" value="L-asparaginase_II"/>
    <property type="match status" value="1"/>
</dbReference>
<dbReference type="SMART" id="SM00870">
    <property type="entry name" value="Asparaginase"/>
    <property type="match status" value="1"/>
</dbReference>
<dbReference type="PIRSF" id="PIRSF500176">
    <property type="entry name" value="L_ASNase"/>
    <property type="match status" value="1"/>
</dbReference>
<comment type="similarity">
    <text evidence="1">Belongs to the asparaginase 1 family.</text>
</comment>
<feature type="binding site" evidence="6">
    <location>
        <position position="53"/>
    </location>
    <ligand>
        <name>substrate</name>
    </ligand>
</feature>
<evidence type="ECO:0000259" key="9">
    <source>
        <dbReference type="Pfam" id="PF00710"/>
    </source>
</evidence>
<comment type="catalytic activity">
    <reaction evidence="4">
        <text>L-asparagine + H2O = L-aspartate + NH4(+)</text>
        <dbReference type="Rhea" id="RHEA:21016"/>
        <dbReference type="ChEBI" id="CHEBI:15377"/>
        <dbReference type="ChEBI" id="CHEBI:28938"/>
        <dbReference type="ChEBI" id="CHEBI:29991"/>
        <dbReference type="ChEBI" id="CHEBI:58048"/>
        <dbReference type="EC" id="3.5.1.1"/>
    </reaction>
</comment>
<evidence type="ECO:0000256" key="3">
    <source>
        <dbReference type="ARBA" id="ARBA00022801"/>
    </source>
</evidence>
<accession>A0AAV5G5T3</accession>
<evidence type="ECO:0000256" key="1">
    <source>
        <dbReference type="ARBA" id="ARBA00010518"/>
    </source>
</evidence>
<name>A0AAV5G5T3_CORAM</name>
<dbReference type="PANTHER" id="PTHR11707">
    <property type="entry name" value="L-ASPARAGINASE"/>
    <property type="match status" value="1"/>
</dbReference>
<evidence type="ECO:0000256" key="8">
    <source>
        <dbReference type="PROSITE-ProRule" id="PRU10100"/>
    </source>
</evidence>
<dbReference type="InterPro" id="IPR027475">
    <property type="entry name" value="Asparaginase/glutaminase_AS2"/>
</dbReference>
<gene>
    <name evidence="11" type="ORF">CAT723_10960</name>
</gene>
<sequence length="337" mass="34547">MARITVLATGGTIASTRSSSPGATATESIDDLLQSIDSGSHEVVGKDVLTTGSYLLNHQDLRVIAEAVAEAVRDDSTDGVVLTHGTDTLEETAYLLDLVHASEKPVIVTGAQRTPDSVGQDGALNLQDAIAIAGSTESQGRGVLISFAGEIHPARGTTKQHTTNPSPFAGAGPIGYVADVPAASSADDAESISSTKHVHFHAFPQRSKPLSLPDERFDTVRVDVVASYPGSDATAAQACVDAGARAIILLGTGAGNGNHAWLTWTQQAVESGTTVALSTRVPAGSVLPLYGNGGASDLLDAGALSLGDLPWSQARILLALLLSTQHSIPADGLAEHI</sequence>
<dbReference type="EC" id="3.5.1.1" evidence="2"/>
<dbReference type="RefSeq" id="WP_003846411.1">
    <property type="nucleotide sequence ID" value="NZ_BQKK01000002.1"/>
</dbReference>
<dbReference type="InterPro" id="IPR036152">
    <property type="entry name" value="Asp/glu_Ase-like_sf"/>
</dbReference>
<feature type="active site" evidence="7">
    <location>
        <position position="12"/>
    </location>
</feature>
<feature type="active site" description="O-isoaspartyl threonine intermediate" evidence="5">
    <location>
        <position position="12"/>
    </location>
</feature>
<feature type="active site" evidence="8">
    <location>
        <position position="86"/>
    </location>
</feature>
<dbReference type="Pfam" id="PF00710">
    <property type="entry name" value="Asparaginase"/>
    <property type="match status" value="1"/>
</dbReference>
<dbReference type="PROSITE" id="PS00144">
    <property type="entry name" value="ASN_GLN_ASE_1"/>
    <property type="match status" value="1"/>
</dbReference>
<dbReference type="Proteomes" id="UP001054925">
    <property type="component" value="Unassembled WGS sequence"/>
</dbReference>
<dbReference type="SFLD" id="SFLDS00057">
    <property type="entry name" value="Glutaminase/Asparaginase"/>
    <property type="match status" value="1"/>
</dbReference>
<dbReference type="PROSITE" id="PS51732">
    <property type="entry name" value="ASN_GLN_ASE_3"/>
    <property type="match status" value="1"/>
</dbReference>
<dbReference type="InterPro" id="IPR037152">
    <property type="entry name" value="L-asparaginase_N_sf"/>
</dbReference>
<dbReference type="AlphaFoldDB" id="A0AAV5G5T3"/>
<dbReference type="PROSITE" id="PS00917">
    <property type="entry name" value="ASN_GLN_ASE_2"/>
    <property type="match status" value="1"/>
</dbReference>
<feature type="binding site" evidence="6">
    <location>
        <begin position="86"/>
        <end position="87"/>
    </location>
    <ligand>
        <name>substrate</name>
    </ligand>
</feature>
<keyword evidence="3" id="KW-0378">Hydrolase</keyword>
<organism evidence="11 12">
    <name type="scientific">Corynebacterium ammoniagenes</name>
    <name type="common">Brevibacterium ammoniagenes</name>
    <dbReference type="NCBI Taxonomy" id="1697"/>
    <lineage>
        <taxon>Bacteria</taxon>
        <taxon>Bacillati</taxon>
        <taxon>Actinomycetota</taxon>
        <taxon>Actinomycetes</taxon>
        <taxon>Mycobacteriales</taxon>
        <taxon>Corynebacteriaceae</taxon>
        <taxon>Corynebacterium</taxon>
    </lineage>
</organism>
<evidence type="ECO:0000256" key="7">
    <source>
        <dbReference type="PROSITE-ProRule" id="PRU10099"/>
    </source>
</evidence>
<dbReference type="InterPro" id="IPR027473">
    <property type="entry name" value="L-asparaginase_C"/>
</dbReference>
<evidence type="ECO:0000256" key="4">
    <source>
        <dbReference type="ARBA" id="ARBA00049366"/>
    </source>
</evidence>
<feature type="domain" description="L-asparaginase N-terminal" evidence="9">
    <location>
        <begin position="3"/>
        <end position="178"/>
    </location>
</feature>
<evidence type="ECO:0000256" key="5">
    <source>
        <dbReference type="PIRSR" id="PIRSR001220-1"/>
    </source>
</evidence>
<evidence type="ECO:0000259" key="10">
    <source>
        <dbReference type="Pfam" id="PF17763"/>
    </source>
</evidence>
<dbReference type="PANTHER" id="PTHR11707:SF28">
    <property type="entry name" value="60 KDA LYSOPHOSPHOLIPASE"/>
    <property type="match status" value="1"/>
</dbReference>
<dbReference type="PIRSF" id="PIRSF001220">
    <property type="entry name" value="L-ASNase_gatD"/>
    <property type="match status" value="1"/>
</dbReference>
<dbReference type="Pfam" id="PF17763">
    <property type="entry name" value="Asparaginase_C"/>
    <property type="match status" value="1"/>
</dbReference>
<evidence type="ECO:0000256" key="6">
    <source>
        <dbReference type="PIRSR" id="PIRSR001220-2"/>
    </source>
</evidence>
<dbReference type="InterPro" id="IPR020827">
    <property type="entry name" value="Asparaginase/glutaminase_AS1"/>
</dbReference>
<protein>
    <recommendedName>
        <fullName evidence="2">asparaginase</fullName>
        <ecNumber evidence="2">3.5.1.1</ecNumber>
    </recommendedName>
</protein>
<dbReference type="Gene3D" id="3.40.50.1170">
    <property type="entry name" value="L-asparaginase, N-terminal domain"/>
    <property type="match status" value="1"/>
</dbReference>
<evidence type="ECO:0000256" key="2">
    <source>
        <dbReference type="ARBA" id="ARBA00012920"/>
    </source>
</evidence>
<dbReference type="SUPFAM" id="SSF53774">
    <property type="entry name" value="Glutaminase/Asparaginase"/>
    <property type="match status" value="1"/>
</dbReference>
<dbReference type="GO" id="GO:0004067">
    <property type="term" value="F:asparaginase activity"/>
    <property type="evidence" value="ECO:0007669"/>
    <property type="project" value="UniProtKB-UniRule"/>
</dbReference>
<feature type="domain" description="Asparaginase/glutaminase C-terminal" evidence="10">
    <location>
        <begin position="221"/>
        <end position="327"/>
    </location>
</feature>
<dbReference type="InterPro" id="IPR006034">
    <property type="entry name" value="Asparaginase/glutaminase-like"/>
</dbReference>